<dbReference type="InterPro" id="IPR036250">
    <property type="entry name" value="AcylCo_DH-like_C"/>
</dbReference>
<feature type="domain" description="HpaB/PvcC/4-BUDH C-terminal" evidence="6">
    <location>
        <begin position="299"/>
        <end position="498"/>
    </location>
</feature>
<dbReference type="GO" id="GO:0016627">
    <property type="term" value="F:oxidoreductase activity, acting on the CH-CH group of donors"/>
    <property type="evidence" value="ECO:0007669"/>
    <property type="project" value="InterPro"/>
</dbReference>
<feature type="domain" description="HpaB/PvcC/4-BUDH N-terminal" evidence="7">
    <location>
        <begin position="28"/>
        <end position="291"/>
    </location>
</feature>
<dbReference type="PANTHER" id="PTHR36117:SF3">
    <property type="entry name" value="4-HYDROXYPHENYLACETATE 3-MONOOXYGENASE-RELATED"/>
    <property type="match status" value="1"/>
</dbReference>
<evidence type="ECO:0000256" key="4">
    <source>
        <dbReference type="PIRSR" id="PIRSR000331-2"/>
    </source>
</evidence>
<dbReference type="SUPFAM" id="SSF56645">
    <property type="entry name" value="Acyl-CoA dehydrogenase NM domain-like"/>
    <property type="match status" value="1"/>
</dbReference>
<keyword evidence="9" id="KW-1185">Reference proteome</keyword>
<feature type="binding site" evidence="4">
    <location>
        <begin position="168"/>
        <end position="170"/>
    </location>
    <ligand>
        <name>FAD</name>
        <dbReference type="ChEBI" id="CHEBI:57692"/>
    </ligand>
</feature>
<protein>
    <submittedName>
        <fullName evidence="8">Pyoverdin chromophore biosynthetic protein pvcC</fullName>
    </submittedName>
</protein>
<reference evidence="8 9" key="1">
    <citation type="journal article" date="2014" name="Int. J. Syst. Evol. Microbiol.">
        <title>Nocardioides zeae sp. nov., isolated from the stem of Zea mays.</title>
        <authorList>
            <person name="Glaeser S.P."/>
            <person name="McInroy J.A."/>
            <person name="Busse H.J."/>
            <person name="Kampfer P."/>
        </authorList>
    </citation>
    <scope>NUCLEOTIDE SEQUENCE [LARGE SCALE GENOMIC DNA]</scope>
    <source>
        <strain evidence="8 9">JCM 30728</strain>
    </source>
</reference>
<dbReference type="SUPFAM" id="SSF47203">
    <property type="entry name" value="Acyl-CoA dehydrogenase C-terminal domain-like"/>
    <property type="match status" value="1"/>
</dbReference>
<evidence type="ECO:0000256" key="2">
    <source>
        <dbReference type="ARBA" id="ARBA00022827"/>
    </source>
</evidence>
<dbReference type="Gene3D" id="2.40.110.10">
    <property type="entry name" value="Butyryl-CoA Dehydrogenase, subunit A, domain 2"/>
    <property type="match status" value="1"/>
</dbReference>
<comment type="caution">
    <text evidence="8">The sequence shown here is derived from an EMBL/GenBank/DDBJ whole genome shotgun (WGS) entry which is preliminary data.</text>
</comment>
<dbReference type="EMBL" id="JAAGXA010000003">
    <property type="protein sequence ID" value="NEN77793.1"/>
    <property type="molecule type" value="Genomic_DNA"/>
</dbReference>
<evidence type="ECO:0000313" key="8">
    <source>
        <dbReference type="EMBL" id="NEN77793.1"/>
    </source>
</evidence>
<name>A0A6P0HGM6_9ACTN</name>
<dbReference type="AlphaFoldDB" id="A0A6P0HGM6"/>
<gene>
    <name evidence="8" type="ORF">G3T38_05830</name>
</gene>
<dbReference type="PIRSF" id="PIRSF000331">
    <property type="entry name" value="HpaA_HpaB"/>
    <property type="match status" value="1"/>
</dbReference>
<dbReference type="InterPro" id="IPR024674">
    <property type="entry name" value="HpaB/PvcC/4-BUDH_N"/>
</dbReference>
<feature type="region of interest" description="Disordered" evidence="5">
    <location>
        <begin position="80"/>
        <end position="104"/>
    </location>
</feature>
<evidence type="ECO:0000256" key="3">
    <source>
        <dbReference type="ARBA" id="ARBA00023002"/>
    </source>
</evidence>
<dbReference type="InterPro" id="IPR024677">
    <property type="entry name" value="HpaB/PvcC"/>
</dbReference>
<proteinExistence type="predicted"/>
<dbReference type="RefSeq" id="WP_163771156.1">
    <property type="nucleotide sequence ID" value="NZ_JAAGXA010000003.1"/>
</dbReference>
<dbReference type="Gene3D" id="1.20.140.10">
    <property type="entry name" value="Butyryl-CoA Dehydrogenase, subunit A, domain 3"/>
    <property type="match status" value="1"/>
</dbReference>
<evidence type="ECO:0000259" key="7">
    <source>
        <dbReference type="Pfam" id="PF11794"/>
    </source>
</evidence>
<dbReference type="Pfam" id="PF11794">
    <property type="entry name" value="HpaB_N"/>
    <property type="match status" value="1"/>
</dbReference>
<feature type="binding site" evidence="4">
    <location>
        <position position="209"/>
    </location>
    <ligand>
        <name>FAD</name>
        <dbReference type="ChEBI" id="CHEBI:57692"/>
    </ligand>
</feature>
<evidence type="ECO:0000259" key="6">
    <source>
        <dbReference type="Pfam" id="PF03241"/>
    </source>
</evidence>
<evidence type="ECO:0000256" key="5">
    <source>
        <dbReference type="SAM" id="MobiDB-lite"/>
    </source>
</evidence>
<dbReference type="PANTHER" id="PTHR36117">
    <property type="entry name" value="4-HYDROXYPHENYLACETATE 3-MONOOXYGENASE-RELATED"/>
    <property type="match status" value="1"/>
</dbReference>
<accession>A0A6P0HGM6</accession>
<evidence type="ECO:0000256" key="1">
    <source>
        <dbReference type="ARBA" id="ARBA00022630"/>
    </source>
</evidence>
<dbReference type="Proteomes" id="UP000468687">
    <property type="component" value="Unassembled WGS sequence"/>
</dbReference>
<dbReference type="PIRSF" id="PIRSF500125">
    <property type="entry name" value="4_HPA_large"/>
    <property type="match status" value="1"/>
</dbReference>
<sequence>MTTNDDDRGDEAAVTTYESTPGAVRPFTGAEYLDSLVDGREVVIHGERVKDVTTHPAFAANARVIAGLYDALWEEPSRSDLTVPTDTGNGGFTHPFFRPPRSKEDLETARTAIEAWQRRCYGWLGRTPDYKASFLATLGANADFYGEYAPNARRWFTAAQERVLHVNHALVHPPVDRHLPPDEVRDVYVHAEGDNDAGVIVSGAKVVATGSALTHHNFIAHHGMPVQRPEFALAFMAPVDTPGCTILCRTSYAQSAAANGSPFDYPLSSRMDENDTIIVFDKALIPWENILVYRDVEMANGFFHRSGFLPRFALHGATRLAVKLEFIAGLMLRAIEVNGTGDFRRTQAAVGEVMTWRHTMRALSDAMIHSAGPWTGPYVQPPAEYALAYRVLGPIAYAQVRSLVLSTVGSGLIYLNSGVEDFAAPEVRALLDRYLRGSGGHDAVGRVKVMKLLWDAVGTEFGGRHELYERSYAGNEEDTRIQVARGAAGSGLADRMLALVDDCMASYDLDGWVE</sequence>
<organism evidence="8 9">
    <name type="scientific">Nocardioides zeae</name>
    <dbReference type="NCBI Taxonomy" id="1457234"/>
    <lineage>
        <taxon>Bacteria</taxon>
        <taxon>Bacillati</taxon>
        <taxon>Actinomycetota</taxon>
        <taxon>Actinomycetes</taxon>
        <taxon>Propionibacteriales</taxon>
        <taxon>Nocardioidaceae</taxon>
        <taxon>Nocardioides</taxon>
    </lineage>
</organism>
<dbReference type="InterPro" id="IPR009100">
    <property type="entry name" value="AcylCoA_DH/oxidase_NM_dom_sf"/>
</dbReference>
<keyword evidence="2 4" id="KW-0274">FAD</keyword>
<dbReference type="InterPro" id="IPR024719">
    <property type="entry name" value="HpaB/PvcC/4-BUDH_C"/>
</dbReference>
<dbReference type="Pfam" id="PF03241">
    <property type="entry name" value="HpaB"/>
    <property type="match status" value="1"/>
</dbReference>
<keyword evidence="1" id="KW-0285">Flavoprotein</keyword>
<dbReference type="Gene3D" id="1.10.3140.10">
    <property type="entry name" value="4-hydroxybutyryl-coa dehydratase, domain 1"/>
    <property type="match status" value="1"/>
</dbReference>
<dbReference type="InterPro" id="IPR004925">
    <property type="entry name" value="HpaB/PvcC/4-BUDH"/>
</dbReference>
<dbReference type="InterPro" id="IPR046373">
    <property type="entry name" value="Acyl-CoA_Oxase/DH_mid-dom_sf"/>
</dbReference>
<evidence type="ECO:0000313" key="9">
    <source>
        <dbReference type="Proteomes" id="UP000468687"/>
    </source>
</evidence>
<keyword evidence="3" id="KW-0560">Oxidoreductase</keyword>